<evidence type="ECO:0000256" key="1">
    <source>
        <dbReference type="SAM" id="Phobius"/>
    </source>
</evidence>
<evidence type="ECO:0000313" key="2">
    <source>
        <dbReference type="EMBL" id="XBS67640.1"/>
    </source>
</evidence>
<reference evidence="2" key="1">
    <citation type="submission" date="2024-06" db="EMBL/GenBank/DDBJ databases">
        <authorList>
            <person name="Dussert Y."/>
            <person name="Peccoud J."/>
            <person name="Pigeault R."/>
        </authorList>
    </citation>
    <scope>NUCLEOTIDE SEQUENCE</scope>
    <source>
        <strain evidence="2">WArc</strain>
    </source>
</reference>
<name>A0AAU7Q3A6_9RICK</name>
<keyword evidence="1" id="KW-0812">Transmembrane</keyword>
<dbReference type="EMBL" id="CP157942">
    <property type="protein sequence ID" value="XBS67640.1"/>
    <property type="molecule type" value="Genomic_DNA"/>
</dbReference>
<sequence>MKNFHYIVGKFNLAQESVVMTIKKQLIGEKAKANADYSLLAIIMVIMLPQRWAIYLGQKEKTYTT</sequence>
<feature type="transmembrane region" description="Helical" evidence="1">
    <location>
        <begin position="37"/>
        <end position="57"/>
    </location>
</feature>
<keyword evidence="1" id="KW-0472">Membrane</keyword>
<dbReference type="AlphaFoldDB" id="A0AAU7Q3A6"/>
<keyword evidence="1" id="KW-1133">Transmembrane helix</keyword>
<proteinExistence type="predicted"/>
<protein>
    <submittedName>
        <fullName evidence="2">Uncharacterized protein</fullName>
    </submittedName>
</protein>
<accession>A0AAU7Q3A6</accession>
<dbReference type="RefSeq" id="WP_349968237.1">
    <property type="nucleotide sequence ID" value="NZ_CP157942.1"/>
</dbReference>
<organism evidence="2">
    <name type="scientific">Wolbachia endosymbiont of Armadillidium arcangelii</name>
    <dbReference type="NCBI Taxonomy" id="3158571"/>
    <lineage>
        <taxon>Bacteria</taxon>
        <taxon>Pseudomonadati</taxon>
        <taxon>Pseudomonadota</taxon>
        <taxon>Alphaproteobacteria</taxon>
        <taxon>Rickettsiales</taxon>
        <taxon>Anaplasmataceae</taxon>
        <taxon>Wolbachieae</taxon>
        <taxon>Wolbachia</taxon>
    </lineage>
</organism>
<gene>
    <name evidence="2" type="ORF">ABLO99_03150</name>
</gene>